<dbReference type="KEGG" id="tmn:UCRPA7_4647"/>
<keyword evidence="2" id="KW-0347">Helicase</keyword>
<dbReference type="GO" id="GO:0004386">
    <property type="term" value="F:helicase activity"/>
    <property type="evidence" value="ECO:0007669"/>
    <property type="project" value="UniProtKB-KW"/>
</dbReference>
<organism evidence="2 3">
    <name type="scientific">Phaeoacremonium minimum (strain UCR-PA7)</name>
    <name type="common">Esca disease fungus</name>
    <name type="synonym">Togninia minima</name>
    <dbReference type="NCBI Taxonomy" id="1286976"/>
    <lineage>
        <taxon>Eukaryota</taxon>
        <taxon>Fungi</taxon>
        <taxon>Dikarya</taxon>
        <taxon>Ascomycota</taxon>
        <taxon>Pezizomycotina</taxon>
        <taxon>Sordariomycetes</taxon>
        <taxon>Sordariomycetidae</taxon>
        <taxon>Togniniales</taxon>
        <taxon>Togniniaceae</taxon>
        <taxon>Phaeoacremonium</taxon>
    </lineage>
</organism>
<evidence type="ECO:0000256" key="1">
    <source>
        <dbReference type="SAM" id="MobiDB-lite"/>
    </source>
</evidence>
<feature type="region of interest" description="Disordered" evidence="1">
    <location>
        <begin position="29"/>
        <end position="53"/>
    </location>
</feature>
<dbReference type="Proteomes" id="UP000014074">
    <property type="component" value="Unassembled WGS sequence"/>
</dbReference>
<reference evidence="3" key="1">
    <citation type="journal article" date="2013" name="Genome Announc.">
        <title>Draft genome sequence of the ascomycete Phaeoacremonium aleophilum strain UCR-PA7, a causal agent of the esca disease complex in grapevines.</title>
        <authorList>
            <person name="Blanco-Ulate B."/>
            <person name="Rolshausen P."/>
            <person name="Cantu D."/>
        </authorList>
    </citation>
    <scope>NUCLEOTIDE SEQUENCE [LARGE SCALE GENOMIC DNA]</scope>
    <source>
        <strain evidence="3">UCR-PA7</strain>
    </source>
</reference>
<dbReference type="HOGENOM" id="CLU_1928060_0_0_1"/>
<keyword evidence="2" id="KW-0547">Nucleotide-binding</keyword>
<keyword evidence="3" id="KW-1185">Reference proteome</keyword>
<accession>R8BKE7</accession>
<dbReference type="GeneID" id="19325118"/>
<dbReference type="EMBL" id="KB933129">
    <property type="protein sequence ID" value="EON99791.1"/>
    <property type="molecule type" value="Genomic_DNA"/>
</dbReference>
<name>R8BKE7_PHAM7</name>
<proteinExistence type="predicted"/>
<dbReference type="RefSeq" id="XP_007915389.1">
    <property type="nucleotide sequence ID" value="XM_007917198.1"/>
</dbReference>
<evidence type="ECO:0000313" key="3">
    <source>
        <dbReference type="Proteomes" id="UP000014074"/>
    </source>
</evidence>
<protein>
    <submittedName>
        <fullName evidence="2">Putative rep helicase protein</fullName>
    </submittedName>
</protein>
<keyword evidence="2" id="KW-0378">Hydrolase</keyword>
<gene>
    <name evidence="2" type="ORF">UCRPA7_4647</name>
</gene>
<dbReference type="OrthoDB" id="5243462at2759"/>
<sequence>MASQIIARHFARAAAPRFMLRATRPAAVQRSAFSTTQPALNGKPAAEASGNPELPKFSLKHLSANPRTRFWIGASIFVLGCIEGATWVKFWPKITGKKEEVSESS</sequence>
<evidence type="ECO:0000313" key="2">
    <source>
        <dbReference type="EMBL" id="EON99791.1"/>
    </source>
</evidence>
<dbReference type="AlphaFoldDB" id="R8BKE7"/>
<keyword evidence="2" id="KW-0067">ATP-binding</keyword>